<accession>A0A858R7V5</accession>
<proteinExistence type="predicted"/>
<keyword evidence="3" id="KW-1185">Reference proteome</keyword>
<evidence type="ECO:0000313" key="2">
    <source>
        <dbReference type="EMBL" id="QJE73659.1"/>
    </source>
</evidence>
<dbReference type="EMBL" id="CP051775">
    <property type="protein sequence ID" value="QJE73659.1"/>
    <property type="molecule type" value="Genomic_DNA"/>
</dbReference>
<feature type="chain" id="PRO_5032617396" description="Porin" evidence="1">
    <location>
        <begin position="26"/>
        <end position="476"/>
    </location>
</feature>
<gene>
    <name evidence="2" type="ORF">HHL28_11665</name>
</gene>
<protein>
    <recommendedName>
        <fullName evidence="4">Porin</fullName>
    </recommendedName>
</protein>
<feature type="signal peptide" evidence="1">
    <location>
        <begin position="1"/>
        <end position="25"/>
    </location>
</feature>
<dbReference type="AlphaFoldDB" id="A0A858R7V5"/>
<dbReference type="Gene3D" id="2.40.160.10">
    <property type="entry name" value="Porin"/>
    <property type="match status" value="1"/>
</dbReference>
<evidence type="ECO:0000313" key="3">
    <source>
        <dbReference type="Proteomes" id="UP000501891"/>
    </source>
</evidence>
<organism evidence="2 3">
    <name type="scientific">Aerophototrophica crusticola</name>
    <dbReference type="NCBI Taxonomy" id="1709002"/>
    <lineage>
        <taxon>Bacteria</taxon>
        <taxon>Pseudomonadati</taxon>
        <taxon>Pseudomonadota</taxon>
        <taxon>Alphaproteobacteria</taxon>
        <taxon>Rhodospirillales</taxon>
        <taxon>Rhodospirillaceae</taxon>
        <taxon>Aerophototrophica</taxon>
    </lineage>
</organism>
<evidence type="ECO:0000256" key="1">
    <source>
        <dbReference type="SAM" id="SignalP"/>
    </source>
</evidence>
<dbReference type="Pfam" id="PF07396">
    <property type="entry name" value="Porin_O_P"/>
    <property type="match status" value="1"/>
</dbReference>
<sequence length="476" mass="51682">MTFKTTLLAGTVLGVAALVSAPALAQTTARTTAPAATPSAPAVTAAQVDALNKQIQALQSQLEGLKEQVGKDIKAVDKKVADAPTVTLANGRPRFQSADKAFDVAIRSRVHLDYGYWFVDQGLTTDLPDGFNFRRVFLGLNGTVFKDWGYDVTVDFSGRANSSGRLQNFGLSYNGIKNWAFEIGAIQPSFTLMDSISSNDIPFIERTQTNNLAVSIVANEARLSAGFRHWGERYRVSVYATGDQVGTASRDDQASIIARASVLAATGPTFDVHLGTSGGYMYEAGADAGVPARNYSLSERPETRIGGLGGSGLNFNTGSINTDDYAVYGGEFGATYRSFWTMAEYFRHEFSQRGGLPDVDFDSWYVAAGWLVTGERRPYNVATGAFGAPRVQWPFSTTSYGPGAFELAARYSEADLTRDDVANATEGKQKIWTLGVNWYANAAIRFMANYNIIKIERPVLVDTEADAFTMRAQIQF</sequence>
<reference evidence="2" key="1">
    <citation type="submission" date="2020-04" db="EMBL/GenBank/DDBJ databases">
        <title>A desert anoxygenic phototrophic bacterium fixes CO2 using RubisCO under aerobic conditions.</title>
        <authorList>
            <person name="Tang K."/>
        </authorList>
    </citation>
    <scope>NUCLEOTIDE SEQUENCE [LARGE SCALE GENOMIC DNA]</scope>
    <source>
        <strain evidence="2">MIMtkB3</strain>
    </source>
</reference>
<dbReference type="SUPFAM" id="SSF56935">
    <property type="entry name" value="Porins"/>
    <property type="match status" value="1"/>
</dbReference>
<keyword evidence="1" id="KW-0732">Signal</keyword>
<dbReference type="InterPro" id="IPR023614">
    <property type="entry name" value="Porin_dom_sf"/>
</dbReference>
<dbReference type="KEGG" id="acru:HHL28_11665"/>
<name>A0A858R7V5_9PROT</name>
<evidence type="ECO:0008006" key="4">
    <source>
        <dbReference type="Google" id="ProtNLM"/>
    </source>
</evidence>
<dbReference type="Proteomes" id="UP000501891">
    <property type="component" value="Chromosome"/>
</dbReference>
<dbReference type="InterPro" id="IPR010870">
    <property type="entry name" value="Porin_O/P"/>
</dbReference>